<name>A0A9W7G5Y3_9STRA</name>
<dbReference type="GO" id="GO:0005216">
    <property type="term" value="F:monoatomic ion channel activity"/>
    <property type="evidence" value="ECO:0007669"/>
    <property type="project" value="InterPro"/>
</dbReference>
<dbReference type="InterPro" id="IPR016130">
    <property type="entry name" value="Tyr_Pase_AS"/>
</dbReference>
<dbReference type="SUPFAM" id="SSF55785">
    <property type="entry name" value="PYP-like sensor domain (PAS domain)"/>
    <property type="match status" value="1"/>
</dbReference>
<dbReference type="InterPro" id="IPR005821">
    <property type="entry name" value="Ion_trans_dom"/>
</dbReference>
<evidence type="ECO:0000313" key="9">
    <source>
        <dbReference type="EMBL" id="GMI34394.1"/>
    </source>
</evidence>
<reference evidence="10" key="1">
    <citation type="journal article" date="2023" name="Commun. Biol.">
        <title>Genome analysis of Parmales, the sister group of diatoms, reveals the evolutionary specialization of diatoms from phago-mixotrophs to photoautotrophs.</title>
        <authorList>
            <person name="Ban H."/>
            <person name="Sato S."/>
            <person name="Yoshikawa S."/>
            <person name="Yamada K."/>
            <person name="Nakamura Y."/>
            <person name="Ichinomiya M."/>
            <person name="Sato N."/>
            <person name="Blanc-Mathieu R."/>
            <person name="Endo H."/>
            <person name="Kuwata A."/>
            <person name="Ogata H."/>
        </authorList>
    </citation>
    <scope>NUCLEOTIDE SEQUENCE [LARGE SCALE GENOMIC DNA]</scope>
</reference>
<dbReference type="SUPFAM" id="SSF81324">
    <property type="entry name" value="Voltage-gated potassium channels"/>
    <property type="match status" value="1"/>
</dbReference>
<comment type="caution">
    <text evidence="9">The sequence shown here is derived from an EMBL/GenBank/DDBJ whole genome shotgun (WGS) entry which is preliminary data.</text>
</comment>
<evidence type="ECO:0000256" key="1">
    <source>
        <dbReference type="ARBA" id="ARBA00004141"/>
    </source>
</evidence>
<dbReference type="InterPro" id="IPR027359">
    <property type="entry name" value="Volt_channel_dom_sf"/>
</dbReference>
<dbReference type="InterPro" id="IPR035965">
    <property type="entry name" value="PAS-like_dom_sf"/>
</dbReference>
<dbReference type="GO" id="GO:0016020">
    <property type="term" value="C:membrane"/>
    <property type="evidence" value="ECO:0007669"/>
    <property type="project" value="UniProtKB-SubCell"/>
</dbReference>
<evidence type="ECO:0000259" key="8">
    <source>
        <dbReference type="PROSITE" id="PS51181"/>
    </source>
</evidence>
<dbReference type="GO" id="GO:0005829">
    <property type="term" value="C:cytosol"/>
    <property type="evidence" value="ECO:0007669"/>
    <property type="project" value="TreeGrafter"/>
</dbReference>
<dbReference type="PROSITE" id="PS50056">
    <property type="entry name" value="TYR_PHOSPHATASE_2"/>
    <property type="match status" value="1"/>
</dbReference>
<feature type="transmembrane region" description="Helical" evidence="6">
    <location>
        <begin position="184"/>
        <end position="203"/>
    </location>
</feature>
<feature type="non-terminal residue" evidence="9">
    <location>
        <position position="1"/>
    </location>
</feature>
<accession>A0A9W7G5Y3</accession>
<dbReference type="Proteomes" id="UP001165065">
    <property type="component" value="Unassembled WGS sequence"/>
</dbReference>
<dbReference type="InterPro" id="IPR000014">
    <property type="entry name" value="PAS"/>
</dbReference>
<proteinExistence type="predicted"/>
<dbReference type="PANTHER" id="PTHR12305:SF60">
    <property type="entry name" value="PHOSPHATIDYLINOSITOL 3,4,5-TRISPHOSPHATE 3-PHOSPHATASE TPTE2-RELATED"/>
    <property type="match status" value="1"/>
</dbReference>
<comment type="subcellular location">
    <subcellularLocation>
        <location evidence="1">Membrane</location>
        <topology evidence="1">Multi-pass membrane protein</topology>
    </subcellularLocation>
</comment>
<feature type="transmembrane region" description="Helical" evidence="6">
    <location>
        <begin position="252"/>
        <end position="274"/>
    </location>
</feature>
<dbReference type="GO" id="GO:0016314">
    <property type="term" value="F:phosphatidylinositol-3,4,5-trisphosphate 3-phosphatase activity"/>
    <property type="evidence" value="ECO:0007669"/>
    <property type="project" value="TreeGrafter"/>
</dbReference>
<dbReference type="OrthoDB" id="16692at2759"/>
<dbReference type="InterPro" id="IPR029023">
    <property type="entry name" value="Tensin_phosphatase"/>
</dbReference>
<dbReference type="PROSITE" id="PS00383">
    <property type="entry name" value="TYR_PHOSPHATASE_1"/>
    <property type="match status" value="1"/>
</dbReference>
<evidence type="ECO:0000313" key="10">
    <source>
        <dbReference type="Proteomes" id="UP001165065"/>
    </source>
</evidence>
<evidence type="ECO:0000256" key="4">
    <source>
        <dbReference type="ARBA" id="ARBA00022989"/>
    </source>
</evidence>
<evidence type="ECO:0000259" key="7">
    <source>
        <dbReference type="PROSITE" id="PS50056"/>
    </source>
</evidence>
<evidence type="ECO:0000256" key="2">
    <source>
        <dbReference type="ARBA" id="ARBA00022692"/>
    </source>
</evidence>
<dbReference type="Gene3D" id="3.30.450.20">
    <property type="entry name" value="PAS domain"/>
    <property type="match status" value="1"/>
</dbReference>
<evidence type="ECO:0008006" key="11">
    <source>
        <dbReference type="Google" id="ProtNLM"/>
    </source>
</evidence>
<keyword evidence="2 6" id="KW-0812">Transmembrane</keyword>
<organism evidence="9 10">
    <name type="scientific">Triparma columacea</name>
    <dbReference type="NCBI Taxonomy" id="722753"/>
    <lineage>
        <taxon>Eukaryota</taxon>
        <taxon>Sar</taxon>
        <taxon>Stramenopiles</taxon>
        <taxon>Ochrophyta</taxon>
        <taxon>Bolidophyceae</taxon>
        <taxon>Parmales</taxon>
        <taxon>Triparmaceae</taxon>
        <taxon>Triparma</taxon>
    </lineage>
</organism>
<dbReference type="PANTHER" id="PTHR12305">
    <property type="entry name" value="PHOSPHATASE WITH HOMOLOGY TO TENSIN"/>
    <property type="match status" value="1"/>
</dbReference>
<protein>
    <recommendedName>
        <fullName evidence="11">Phosphatidylinositol-3,4,5-trisphosphate 3-phosphatase</fullName>
    </recommendedName>
</protein>
<dbReference type="Pfam" id="PF00520">
    <property type="entry name" value="Ion_trans"/>
    <property type="match status" value="1"/>
</dbReference>
<feature type="domain" description="Phosphatase tensin-type" evidence="8">
    <location>
        <begin position="320"/>
        <end position="499"/>
    </location>
</feature>
<keyword evidence="10" id="KW-1185">Reference proteome</keyword>
<dbReference type="Gene3D" id="1.20.120.350">
    <property type="entry name" value="Voltage-gated potassium channels. Chain C"/>
    <property type="match status" value="1"/>
</dbReference>
<keyword evidence="4 6" id="KW-1133">Transmembrane helix</keyword>
<dbReference type="InterPro" id="IPR051281">
    <property type="entry name" value="Dual-spec_lipid-protein_phosph"/>
</dbReference>
<dbReference type="Gene3D" id="2.60.40.1110">
    <property type="match status" value="1"/>
</dbReference>
<dbReference type="InterPro" id="IPR029021">
    <property type="entry name" value="Prot-tyrosine_phosphatase-like"/>
</dbReference>
<evidence type="ECO:0000256" key="3">
    <source>
        <dbReference type="ARBA" id="ARBA00022801"/>
    </source>
</evidence>
<sequence length="643" mass="71589">VNSLSSVTLSEVYATLCDEDIALLDQIRRFRGPWLVSKSSDYNHIIVTASKKFVVDMGYDKSELIGENCKKLQASSVDFNSEANAKLSAAYKANTDVHVVLLNYKGDGAPFGNSLSILMLRNKSNEVVYHLGVIKIDIEIGVPPSPQPTRPTRGLTDEIRYQQSQAPLESFTVRDRLYNFLNGVHFQVFMMGVVCTDIGILLGHTGGEEGEDGSVIAITMIILIVFLTEVLLKGFVYGPYLFVKDPFNLFDSLVVLLSFICTFAEATNVGLGVATLRTTRNVYKAVKVLRTVRSLRFLYKSVKGTSAGARKLVGRNKQRYVDLENQFDLDLCYIDDKKRLIVMSVPAIGKLALFRNPIWEVVRFFETKHKNSYRIYNCCPEHPYPDFKTGAAIIKYNVQDHSPPTMECFVNFMNDAGKYIGSGEDGKTIAVHCRGGKGRSGSLCCAWLLYSKECDSADKALAKFALSRTESRMGGSLQGVETPSQKRYIYQVEQLLQKQNLYWGDGPVSPPKAKTMKLKALHLDMLFSDPAGMAKLGPIVCTVSLEGEMIFTSEPVLHEVLSNKVTFRLDNTEVSGDVQVSVYIKDRMKAEKVAKSGKEKGILFTFFFHSAFTSKGELSMKTKMIDKAVKNKKIKGTSMVRVG</sequence>
<evidence type="ECO:0000256" key="6">
    <source>
        <dbReference type="SAM" id="Phobius"/>
    </source>
</evidence>
<dbReference type="Gene3D" id="3.90.190.10">
    <property type="entry name" value="Protein tyrosine phosphatase superfamily"/>
    <property type="match status" value="1"/>
</dbReference>
<gene>
    <name evidence="9" type="ORF">TrCOL_g7119</name>
</gene>
<dbReference type="PROSITE" id="PS51181">
    <property type="entry name" value="PPASE_TENSIN"/>
    <property type="match status" value="1"/>
</dbReference>
<keyword evidence="5 6" id="KW-0472">Membrane</keyword>
<dbReference type="Pfam" id="PF13426">
    <property type="entry name" value="PAS_9"/>
    <property type="match status" value="1"/>
</dbReference>
<evidence type="ECO:0000256" key="5">
    <source>
        <dbReference type="ARBA" id="ARBA00023136"/>
    </source>
</evidence>
<feature type="transmembrane region" description="Helical" evidence="6">
    <location>
        <begin position="215"/>
        <end position="232"/>
    </location>
</feature>
<dbReference type="AlphaFoldDB" id="A0A9W7G5Y3"/>
<dbReference type="Pfam" id="PF00782">
    <property type="entry name" value="DSPc"/>
    <property type="match status" value="1"/>
</dbReference>
<dbReference type="InterPro" id="IPR000387">
    <property type="entry name" value="Tyr_Pase_dom"/>
</dbReference>
<dbReference type="InterPro" id="IPR000340">
    <property type="entry name" value="Dual-sp_phosphatase_cat-dom"/>
</dbReference>
<dbReference type="EMBL" id="BRYA01000861">
    <property type="protein sequence ID" value="GMI34394.1"/>
    <property type="molecule type" value="Genomic_DNA"/>
</dbReference>
<keyword evidence="3" id="KW-0378">Hydrolase</keyword>
<dbReference type="SUPFAM" id="SSF52799">
    <property type="entry name" value="(Phosphotyrosine protein) phosphatases II"/>
    <property type="match status" value="1"/>
</dbReference>
<feature type="domain" description="Tyrosine specific protein phosphatases" evidence="7">
    <location>
        <begin position="407"/>
        <end position="468"/>
    </location>
</feature>